<feature type="non-terminal residue" evidence="1">
    <location>
        <position position="1"/>
    </location>
</feature>
<gene>
    <name evidence="1" type="ORF">DCW38_01260</name>
</gene>
<accession>A0A350H8C9</accession>
<reference evidence="1 2" key="1">
    <citation type="journal article" date="2018" name="Nat. Biotechnol.">
        <title>A standardized bacterial taxonomy based on genome phylogeny substantially revises the tree of life.</title>
        <authorList>
            <person name="Parks D.H."/>
            <person name="Chuvochina M."/>
            <person name="Waite D.W."/>
            <person name="Rinke C."/>
            <person name="Skarshewski A."/>
            <person name="Chaumeil P.A."/>
            <person name="Hugenholtz P."/>
        </authorList>
    </citation>
    <scope>NUCLEOTIDE SEQUENCE [LARGE SCALE GENOMIC DNA]</scope>
    <source>
        <strain evidence="1">UBA9956</strain>
    </source>
</reference>
<protein>
    <recommendedName>
        <fullName evidence="3">HAMP domain-containing histidine kinase</fullName>
    </recommendedName>
</protein>
<dbReference type="EMBL" id="DMZY01000040">
    <property type="protein sequence ID" value="HAV91795.1"/>
    <property type="molecule type" value="Genomic_DNA"/>
</dbReference>
<dbReference type="Proteomes" id="UP000264062">
    <property type="component" value="Unassembled WGS sequence"/>
</dbReference>
<evidence type="ECO:0000313" key="1">
    <source>
        <dbReference type="EMBL" id="HAV91795.1"/>
    </source>
</evidence>
<evidence type="ECO:0000313" key="2">
    <source>
        <dbReference type="Proteomes" id="UP000264062"/>
    </source>
</evidence>
<organism evidence="1 2">
    <name type="scientific">candidate division WOR-3 bacterium</name>
    <dbReference type="NCBI Taxonomy" id="2052148"/>
    <lineage>
        <taxon>Bacteria</taxon>
        <taxon>Bacteria division WOR-3</taxon>
    </lineage>
</organism>
<proteinExistence type="predicted"/>
<dbReference type="AlphaFoldDB" id="A0A350H8C9"/>
<comment type="caution">
    <text evidence="1">The sequence shown here is derived from an EMBL/GenBank/DDBJ whole genome shotgun (WGS) entry which is preliminary data.</text>
</comment>
<name>A0A350H8C9_UNCW3</name>
<sequence length="149" mass="17620">LTESTHFNINSLVEQELFFYIINTQYKYTINIETKLNEKLRDILFNYKILSTIFHNILGFIINEMSTSHIKRIIVETYENNDNKIVIRIEGSVEDYEHRKIDDILYSSMYVTEDKYAPLINAFLIAKSTSSQLKRIEGKNLILEFVINE</sequence>
<evidence type="ECO:0008006" key="3">
    <source>
        <dbReference type="Google" id="ProtNLM"/>
    </source>
</evidence>